<reference evidence="1" key="1">
    <citation type="submission" date="2022-03" db="EMBL/GenBank/DDBJ databases">
        <authorList>
            <person name="Tunstrom K."/>
        </authorList>
    </citation>
    <scope>NUCLEOTIDE SEQUENCE</scope>
</reference>
<dbReference type="EMBL" id="CAKOGL010000009">
    <property type="protein sequence ID" value="CAH2090458.1"/>
    <property type="molecule type" value="Genomic_DNA"/>
</dbReference>
<evidence type="ECO:0000313" key="2">
    <source>
        <dbReference type="Proteomes" id="UP001153954"/>
    </source>
</evidence>
<organism evidence="1 2">
    <name type="scientific">Euphydryas editha</name>
    <name type="common">Edith's checkerspot</name>
    <dbReference type="NCBI Taxonomy" id="104508"/>
    <lineage>
        <taxon>Eukaryota</taxon>
        <taxon>Metazoa</taxon>
        <taxon>Ecdysozoa</taxon>
        <taxon>Arthropoda</taxon>
        <taxon>Hexapoda</taxon>
        <taxon>Insecta</taxon>
        <taxon>Pterygota</taxon>
        <taxon>Neoptera</taxon>
        <taxon>Endopterygota</taxon>
        <taxon>Lepidoptera</taxon>
        <taxon>Glossata</taxon>
        <taxon>Ditrysia</taxon>
        <taxon>Papilionoidea</taxon>
        <taxon>Nymphalidae</taxon>
        <taxon>Nymphalinae</taxon>
        <taxon>Euphydryas</taxon>
    </lineage>
</organism>
<sequence length="91" mass="10979">MESTQKTLHGRHRQDLCLNVDKKASNEWLYRGAFYPETEGFMIAIQDQYSLAYPILSSTRCRKLTSSSQLDYSRRRRQYFTWLIIRETYIF</sequence>
<protein>
    <submittedName>
        <fullName evidence="1">Uncharacterized protein</fullName>
    </submittedName>
</protein>
<gene>
    <name evidence="1" type="ORF">EEDITHA_LOCUS6414</name>
</gene>
<accession>A0AAU9TUM7</accession>
<dbReference type="AlphaFoldDB" id="A0AAU9TUM7"/>
<evidence type="ECO:0000313" key="1">
    <source>
        <dbReference type="EMBL" id="CAH2090458.1"/>
    </source>
</evidence>
<proteinExistence type="predicted"/>
<keyword evidence="2" id="KW-1185">Reference proteome</keyword>
<dbReference type="Proteomes" id="UP001153954">
    <property type="component" value="Unassembled WGS sequence"/>
</dbReference>
<comment type="caution">
    <text evidence="1">The sequence shown here is derived from an EMBL/GenBank/DDBJ whole genome shotgun (WGS) entry which is preliminary data.</text>
</comment>
<name>A0AAU9TUM7_EUPED</name>